<proteinExistence type="predicted"/>
<feature type="region of interest" description="Disordered" evidence="1">
    <location>
        <begin position="128"/>
        <end position="189"/>
    </location>
</feature>
<comment type="caution">
    <text evidence="2">The sequence shown here is derived from an EMBL/GenBank/DDBJ whole genome shotgun (WGS) entry which is preliminary data.</text>
</comment>
<dbReference type="Proteomes" id="UP000827721">
    <property type="component" value="Unassembled WGS sequence"/>
</dbReference>
<protein>
    <submittedName>
        <fullName evidence="2">Uncharacterized protein</fullName>
    </submittedName>
</protein>
<feature type="compositionally biased region" description="Basic and acidic residues" evidence="1">
    <location>
        <begin position="154"/>
        <end position="176"/>
    </location>
</feature>
<dbReference type="EMBL" id="JAFEMO010000004">
    <property type="protein sequence ID" value="KAH7571355.1"/>
    <property type="molecule type" value="Genomic_DNA"/>
</dbReference>
<keyword evidence="3" id="KW-1185">Reference proteome</keyword>
<name>A0ABQ8I403_9ROSI</name>
<feature type="region of interest" description="Disordered" evidence="1">
    <location>
        <begin position="1"/>
        <end position="25"/>
    </location>
</feature>
<evidence type="ECO:0000313" key="2">
    <source>
        <dbReference type="EMBL" id="KAH7571355.1"/>
    </source>
</evidence>
<gene>
    <name evidence="2" type="ORF">JRO89_XS04G0028400</name>
</gene>
<reference evidence="2 3" key="1">
    <citation type="submission" date="2021-02" db="EMBL/GenBank/DDBJ databases">
        <title>Plant Genome Project.</title>
        <authorList>
            <person name="Zhang R.-G."/>
        </authorList>
    </citation>
    <scope>NUCLEOTIDE SEQUENCE [LARGE SCALE GENOMIC DNA]</scope>
    <source>
        <tissue evidence="2">Leaves</tissue>
    </source>
</reference>
<accession>A0ABQ8I403</accession>
<dbReference type="PANTHER" id="PTHR46136">
    <property type="entry name" value="TRANSCRIPTION FACTOR GTE8"/>
    <property type="match status" value="1"/>
</dbReference>
<evidence type="ECO:0000313" key="3">
    <source>
        <dbReference type="Proteomes" id="UP000827721"/>
    </source>
</evidence>
<dbReference type="PANTHER" id="PTHR46136:SF19">
    <property type="entry name" value="TRANSCRIPTION FACTOR GTE12"/>
    <property type="match status" value="1"/>
</dbReference>
<sequence length="229" mass="26384">MTTLPGAAMPVSAKKSQENSLRREREAARIRLKKMENTAGMKSNFESFRELEKLAGSSLFSSFLFLGGQEKPRVVSVASRGSCFWNPLAKFGLRLKDDNDDDDGNNDDDVIGNGDRLETSCRVYTDIDNKESKKQKNHMDIKNEEKSRKRKNHTRIDNKEESKKRKNHMDIENGESKKRKNHMNIENGESKKRIGSLDYANDYKALHAAMLRKRYSKIIYKAQQKTLFC</sequence>
<feature type="compositionally biased region" description="Basic and acidic residues" evidence="1">
    <location>
        <begin position="15"/>
        <end position="25"/>
    </location>
</feature>
<dbReference type="InterPro" id="IPR052442">
    <property type="entry name" value="Env_Response_Regulator"/>
</dbReference>
<feature type="compositionally biased region" description="Basic and acidic residues" evidence="1">
    <location>
        <begin position="128"/>
        <end position="147"/>
    </location>
</feature>
<evidence type="ECO:0000256" key="1">
    <source>
        <dbReference type="SAM" id="MobiDB-lite"/>
    </source>
</evidence>
<organism evidence="2 3">
    <name type="scientific">Xanthoceras sorbifolium</name>
    <dbReference type="NCBI Taxonomy" id="99658"/>
    <lineage>
        <taxon>Eukaryota</taxon>
        <taxon>Viridiplantae</taxon>
        <taxon>Streptophyta</taxon>
        <taxon>Embryophyta</taxon>
        <taxon>Tracheophyta</taxon>
        <taxon>Spermatophyta</taxon>
        <taxon>Magnoliopsida</taxon>
        <taxon>eudicotyledons</taxon>
        <taxon>Gunneridae</taxon>
        <taxon>Pentapetalae</taxon>
        <taxon>rosids</taxon>
        <taxon>malvids</taxon>
        <taxon>Sapindales</taxon>
        <taxon>Sapindaceae</taxon>
        <taxon>Xanthoceroideae</taxon>
        <taxon>Xanthoceras</taxon>
    </lineage>
</organism>